<keyword evidence="4 9" id="KW-0808">Transferase</keyword>
<dbReference type="SUPFAM" id="SSF55874">
    <property type="entry name" value="ATPase domain of HSP90 chaperone/DNA topoisomerase II/histidine kinase"/>
    <property type="match status" value="1"/>
</dbReference>
<dbReference type="Pfam" id="PF02518">
    <property type="entry name" value="HATPase_c"/>
    <property type="match status" value="1"/>
</dbReference>
<dbReference type="CDD" id="cd00082">
    <property type="entry name" value="HisKA"/>
    <property type="match status" value="1"/>
</dbReference>
<dbReference type="AlphaFoldDB" id="A0A1J5RGQ7"/>
<evidence type="ECO:0000256" key="4">
    <source>
        <dbReference type="ARBA" id="ARBA00022679"/>
    </source>
</evidence>
<dbReference type="PROSITE" id="PS50112">
    <property type="entry name" value="PAS"/>
    <property type="match status" value="1"/>
</dbReference>
<dbReference type="SUPFAM" id="SSF47384">
    <property type="entry name" value="Homodimeric domain of signal transducing histidine kinase"/>
    <property type="match status" value="1"/>
</dbReference>
<dbReference type="PROSITE" id="PS50113">
    <property type="entry name" value="PAC"/>
    <property type="match status" value="1"/>
</dbReference>
<dbReference type="PANTHER" id="PTHR43304:SF1">
    <property type="entry name" value="PAC DOMAIN-CONTAINING PROTEIN"/>
    <property type="match status" value="1"/>
</dbReference>
<comment type="caution">
    <text evidence="9">The sequence shown here is derived from an EMBL/GenBank/DDBJ whole genome shotgun (WGS) entry which is preliminary data.</text>
</comment>
<evidence type="ECO:0000259" key="6">
    <source>
        <dbReference type="PROSITE" id="PS50109"/>
    </source>
</evidence>
<feature type="domain" description="Histidine kinase" evidence="6">
    <location>
        <begin position="341"/>
        <end position="556"/>
    </location>
</feature>
<dbReference type="CDD" id="cd00130">
    <property type="entry name" value="PAS"/>
    <property type="match status" value="1"/>
</dbReference>
<dbReference type="Pfam" id="PF13426">
    <property type="entry name" value="PAS_9"/>
    <property type="match status" value="1"/>
</dbReference>
<feature type="domain" description="PAC" evidence="8">
    <location>
        <begin position="271"/>
        <end position="323"/>
    </location>
</feature>
<dbReference type="PANTHER" id="PTHR43304">
    <property type="entry name" value="PHYTOCHROME-LIKE PROTEIN CPH1"/>
    <property type="match status" value="1"/>
</dbReference>
<dbReference type="InterPro" id="IPR001610">
    <property type="entry name" value="PAC"/>
</dbReference>
<dbReference type="SMART" id="SM00388">
    <property type="entry name" value="HisKA"/>
    <property type="match status" value="1"/>
</dbReference>
<comment type="catalytic activity">
    <reaction evidence="1">
        <text>ATP + protein L-histidine = ADP + protein N-phospho-L-histidine.</text>
        <dbReference type="EC" id="2.7.13.3"/>
    </reaction>
</comment>
<dbReference type="Gene3D" id="1.10.287.130">
    <property type="match status" value="1"/>
</dbReference>
<dbReference type="Gene3D" id="3.30.450.20">
    <property type="entry name" value="PAS domain"/>
    <property type="match status" value="1"/>
</dbReference>
<protein>
    <recommendedName>
        <fullName evidence="2">histidine kinase</fullName>
        <ecNumber evidence="2">2.7.13.3</ecNumber>
    </recommendedName>
</protein>
<name>A0A1J5RGQ7_9ZZZZ</name>
<dbReference type="Gene3D" id="3.30.450.40">
    <property type="match status" value="1"/>
</dbReference>
<dbReference type="Pfam" id="PF13185">
    <property type="entry name" value="GAF_2"/>
    <property type="match status" value="1"/>
</dbReference>
<dbReference type="InterPro" id="IPR005467">
    <property type="entry name" value="His_kinase_dom"/>
</dbReference>
<keyword evidence="3" id="KW-0597">Phosphoprotein</keyword>
<dbReference type="EMBL" id="MLJW01000183">
    <property type="protein sequence ID" value="OIQ94594.1"/>
    <property type="molecule type" value="Genomic_DNA"/>
</dbReference>
<dbReference type="InterPro" id="IPR036097">
    <property type="entry name" value="HisK_dim/P_sf"/>
</dbReference>
<dbReference type="InterPro" id="IPR029016">
    <property type="entry name" value="GAF-like_dom_sf"/>
</dbReference>
<evidence type="ECO:0000256" key="3">
    <source>
        <dbReference type="ARBA" id="ARBA00022553"/>
    </source>
</evidence>
<evidence type="ECO:0000313" key="9">
    <source>
        <dbReference type="EMBL" id="OIQ94594.1"/>
    </source>
</evidence>
<dbReference type="InterPro" id="IPR036890">
    <property type="entry name" value="HATPase_C_sf"/>
</dbReference>
<sequence>MGNALDNEPRLTPSGGEAIEGSALSREEQAQILVLQQRILEAVAKGGNALDIARQVCSLEEKLVPNSVGTVMLLDEERERLNVFAAPSVPAEGILRLNGLRPGPGNGSCGNAVFSCKPQFVQNTHEDPRWRNLRQLATDFGLCACWSMPIFSASGQVIGSFALSSFEHRLPSGFHRALLEIGASIVGIVLDRAKARENLRLYEKFYASSAEGMMITDAAQQIVSVNASFLRVFGYSAEEVIGQTPRLLSSGRHDAAYYQDMWQSLAHTGQWRGEIWNRRRNGEIFPELLSIATLTDGEGRVTHYIGLFSDLSERIRAEADLREKNRQLLRSNEDLEKFAYAASHDLQTPLRNMVHFAQLLQHRYRGRLDDDAEAFIDIIVEGGKRMTNLVRDLLDYSRISATDEALAAVDTDQALGLALQNLALPLRESGARLSLAPLPPVLGEPTLIAELFQNLIQNAIDYRAPDRVPQITISAQNQPGGLCRITVADNGIGIEPQYFDKIFELFQRLSPASAASGTGIGLSLCRRLVHRFGGDIALDSDPGQGSAFHVTLRRAPEA</sequence>
<dbReference type="InterPro" id="IPR003018">
    <property type="entry name" value="GAF"/>
</dbReference>
<dbReference type="PROSITE" id="PS50109">
    <property type="entry name" value="HIS_KIN"/>
    <property type="match status" value="1"/>
</dbReference>
<dbReference type="InterPro" id="IPR000014">
    <property type="entry name" value="PAS"/>
</dbReference>
<dbReference type="InterPro" id="IPR003661">
    <property type="entry name" value="HisK_dim/P_dom"/>
</dbReference>
<accession>A0A1J5RGQ7</accession>
<dbReference type="PRINTS" id="PR00344">
    <property type="entry name" value="BCTRLSENSOR"/>
</dbReference>
<dbReference type="InterPro" id="IPR000700">
    <property type="entry name" value="PAS-assoc_C"/>
</dbReference>
<organism evidence="9">
    <name type="scientific">mine drainage metagenome</name>
    <dbReference type="NCBI Taxonomy" id="410659"/>
    <lineage>
        <taxon>unclassified sequences</taxon>
        <taxon>metagenomes</taxon>
        <taxon>ecological metagenomes</taxon>
    </lineage>
</organism>
<keyword evidence="5" id="KW-0418">Kinase</keyword>
<dbReference type="Gene3D" id="3.30.565.10">
    <property type="entry name" value="Histidine kinase-like ATPase, C-terminal domain"/>
    <property type="match status" value="1"/>
</dbReference>
<evidence type="ECO:0000259" key="7">
    <source>
        <dbReference type="PROSITE" id="PS50112"/>
    </source>
</evidence>
<dbReference type="EC" id="2.7.13.3" evidence="2"/>
<gene>
    <name evidence="9" type="primary">cph1_31</name>
    <name evidence="9" type="ORF">GALL_234510</name>
</gene>
<dbReference type="InterPro" id="IPR003594">
    <property type="entry name" value="HATPase_dom"/>
</dbReference>
<evidence type="ECO:0000256" key="5">
    <source>
        <dbReference type="ARBA" id="ARBA00022777"/>
    </source>
</evidence>
<dbReference type="SMART" id="SM00387">
    <property type="entry name" value="HATPase_c"/>
    <property type="match status" value="1"/>
</dbReference>
<reference evidence="9" key="1">
    <citation type="submission" date="2016-10" db="EMBL/GenBank/DDBJ databases">
        <title>Sequence of Gallionella enrichment culture.</title>
        <authorList>
            <person name="Poehlein A."/>
            <person name="Muehling M."/>
            <person name="Daniel R."/>
        </authorList>
    </citation>
    <scope>NUCLEOTIDE SEQUENCE</scope>
</reference>
<dbReference type="InterPro" id="IPR004358">
    <property type="entry name" value="Sig_transdc_His_kin-like_C"/>
</dbReference>
<evidence type="ECO:0000259" key="8">
    <source>
        <dbReference type="PROSITE" id="PS50113"/>
    </source>
</evidence>
<dbReference type="InterPro" id="IPR052162">
    <property type="entry name" value="Sensor_kinase/Photoreceptor"/>
</dbReference>
<dbReference type="SMART" id="SM00086">
    <property type="entry name" value="PAC"/>
    <property type="match status" value="1"/>
</dbReference>
<dbReference type="InterPro" id="IPR035965">
    <property type="entry name" value="PAS-like_dom_sf"/>
</dbReference>
<feature type="domain" description="PAS" evidence="7">
    <location>
        <begin position="198"/>
        <end position="244"/>
    </location>
</feature>
<dbReference type="Pfam" id="PF00512">
    <property type="entry name" value="HisKA"/>
    <property type="match status" value="1"/>
</dbReference>
<proteinExistence type="predicted"/>
<dbReference type="SUPFAM" id="SSF55785">
    <property type="entry name" value="PYP-like sensor domain (PAS domain)"/>
    <property type="match status" value="1"/>
</dbReference>
<dbReference type="SMART" id="SM00091">
    <property type="entry name" value="PAS"/>
    <property type="match status" value="1"/>
</dbReference>
<evidence type="ECO:0000256" key="1">
    <source>
        <dbReference type="ARBA" id="ARBA00000085"/>
    </source>
</evidence>
<evidence type="ECO:0000256" key="2">
    <source>
        <dbReference type="ARBA" id="ARBA00012438"/>
    </source>
</evidence>
<dbReference type="NCBIfam" id="TIGR00229">
    <property type="entry name" value="sensory_box"/>
    <property type="match status" value="1"/>
</dbReference>
<dbReference type="GO" id="GO:0000155">
    <property type="term" value="F:phosphorelay sensor kinase activity"/>
    <property type="evidence" value="ECO:0007669"/>
    <property type="project" value="InterPro"/>
</dbReference>
<dbReference type="SMART" id="SM00065">
    <property type="entry name" value="GAF"/>
    <property type="match status" value="1"/>
</dbReference>
<dbReference type="SUPFAM" id="SSF55781">
    <property type="entry name" value="GAF domain-like"/>
    <property type="match status" value="1"/>
</dbReference>